<sequence length="389" mass="43520">MEPSAGRWSDLPDELVGMVRSRIASLGDRVRFLAVCKSWRAVAPWQPTPPAAPLLLLSLWAGWGEKHMCGPDGSWVFRVPSKADGKQFLGSHDGGWVVVFDSHVLTVVNLFSGVEVALSPKQSRPAFFMKNMQKIIFSQHPTSSNGCILAAIVENWSQIALCRLGCSEGEWTTYGRHEWTAGWRRKVIFDIAFCNGELYGLMGNEGEGESELLVRFEIGAKKDGTPVIITNHELPIQRPSGTNDCLPYARYIFELHGKPSMAVMTRWLPNREPFFRVFKLVDAGIDEVCEAEVTSFDDYALFLGTRWSKAVHVPVGVGHHSPERNHIYYSTYSPENKSSGDEVYSVISNHGTYIEMCCKKDQTIEDGVDKIGYYVSARNDAVWLLPPDL</sequence>
<dbReference type="PANTHER" id="PTHR33110:SF38">
    <property type="entry name" value="DUF295 DOMAIN-CONTAINING PROTEIN"/>
    <property type="match status" value="1"/>
</dbReference>
<feature type="domain" description="KIB1-4 beta-propeller" evidence="1">
    <location>
        <begin position="77"/>
        <end position="335"/>
    </location>
</feature>
<dbReference type="PANTHER" id="PTHR33110">
    <property type="entry name" value="F-BOX/KELCH-REPEAT PROTEIN-RELATED"/>
    <property type="match status" value="1"/>
</dbReference>
<dbReference type="Gene3D" id="1.20.1280.50">
    <property type="match status" value="1"/>
</dbReference>
<reference evidence="2" key="1">
    <citation type="submission" date="2015-06" db="UniProtKB">
        <authorList>
            <consortium name="EnsemblPlants"/>
        </authorList>
    </citation>
    <scope>IDENTIFICATION</scope>
</reference>
<dbReference type="SUPFAM" id="SSF81383">
    <property type="entry name" value="F-box domain"/>
    <property type="match status" value="1"/>
</dbReference>
<evidence type="ECO:0000259" key="1">
    <source>
        <dbReference type="Pfam" id="PF03478"/>
    </source>
</evidence>
<dbReference type="Pfam" id="PF03478">
    <property type="entry name" value="Beta-prop_KIB1-4"/>
    <property type="match status" value="1"/>
</dbReference>
<dbReference type="EnsemblPlants" id="EMT20076">
    <property type="protein sequence ID" value="EMT20076"/>
    <property type="gene ID" value="F775_20485"/>
</dbReference>
<accession>R7WC54</accession>
<organism evidence="2">
    <name type="scientific">Aegilops tauschii</name>
    <name type="common">Tausch's goatgrass</name>
    <name type="synonym">Aegilops squarrosa</name>
    <dbReference type="NCBI Taxonomy" id="37682"/>
    <lineage>
        <taxon>Eukaryota</taxon>
        <taxon>Viridiplantae</taxon>
        <taxon>Streptophyta</taxon>
        <taxon>Embryophyta</taxon>
        <taxon>Tracheophyta</taxon>
        <taxon>Spermatophyta</taxon>
        <taxon>Magnoliopsida</taxon>
        <taxon>Liliopsida</taxon>
        <taxon>Poales</taxon>
        <taxon>Poaceae</taxon>
        <taxon>BOP clade</taxon>
        <taxon>Pooideae</taxon>
        <taxon>Triticodae</taxon>
        <taxon>Triticeae</taxon>
        <taxon>Triticinae</taxon>
        <taxon>Aegilops</taxon>
    </lineage>
</organism>
<dbReference type="InterPro" id="IPR036047">
    <property type="entry name" value="F-box-like_dom_sf"/>
</dbReference>
<dbReference type="AlphaFoldDB" id="R7WC54"/>
<protein>
    <recommendedName>
        <fullName evidence="1">KIB1-4 beta-propeller domain-containing protein</fullName>
    </recommendedName>
</protein>
<name>R7WC54_AEGTA</name>
<proteinExistence type="predicted"/>
<dbReference type="InterPro" id="IPR005174">
    <property type="entry name" value="KIB1-4_b-propeller"/>
</dbReference>
<evidence type="ECO:0000313" key="2">
    <source>
        <dbReference type="EnsemblPlants" id="EMT20076"/>
    </source>
</evidence>